<evidence type="ECO:0000259" key="1">
    <source>
        <dbReference type="Pfam" id="PF00665"/>
    </source>
</evidence>
<feature type="domain" description="Integrase catalytic" evidence="1">
    <location>
        <begin position="2"/>
        <end position="51"/>
    </location>
</feature>
<dbReference type="GO" id="GO:0015074">
    <property type="term" value="P:DNA integration"/>
    <property type="evidence" value="ECO:0007669"/>
    <property type="project" value="InterPro"/>
</dbReference>
<dbReference type="PANTHER" id="PTHR46889:SF4">
    <property type="entry name" value="TRANSPOSASE INSO FOR INSERTION SEQUENCE ELEMENT IS911B-RELATED"/>
    <property type="match status" value="1"/>
</dbReference>
<dbReference type="InterPro" id="IPR050900">
    <property type="entry name" value="Transposase_IS3/IS150/IS904"/>
</dbReference>
<proteinExistence type="predicted"/>
<dbReference type="AlphaFoldDB" id="A0AAT9GBP9"/>
<gene>
    <name evidence="2" type="ORF">DMENIID0003_02280</name>
</gene>
<dbReference type="InterPro" id="IPR012337">
    <property type="entry name" value="RNaseH-like_sf"/>
</dbReference>
<dbReference type="InterPro" id="IPR001584">
    <property type="entry name" value="Integrase_cat-core"/>
</dbReference>
<dbReference type="PANTHER" id="PTHR46889">
    <property type="entry name" value="TRANSPOSASE INSF FOR INSERTION SEQUENCE IS3B-RELATED"/>
    <property type="match status" value="1"/>
</dbReference>
<accession>A0AAT9GBP9</accession>
<dbReference type="EMBL" id="AP029172">
    <property type="protein sequence ID" value="BFD47154.1"/>
    <property type="molecule type" value="Genomic_DNA"/>
</dbReference>
<name>A0AAT9GBP9_9RICK</name>
<dbReference type="Pfam" id="PF00665">
    <property type="entry name" value="rve"/>
    <property type="match status" value="1"/>
</dbReference>
<sequence length="54" mass="6071">MSSAINKQLVMNSLLMAVNKRKPAKNLLLHSDQGSQYTSQGYQYLLSIKNIDES</sequence>
<dbReference type="SUPFAM" id="SSF53098">
    <property type="entry name" value="Ribonuclease H-like"/>
    <property type="match status" value="1"/>
</dbReference>
<protein>
    <recommendedName>
        <fullName evidence="1">Integrase catalytic domain-containing protein</fullName>
    </recommendedName>
</protein>
<evidence type="ECO:0000313" key="2">
    <source>
        <dbReference type="EMBL" id="BFD47154.1"/>
    </source>
</evidence>
<reference evidence="2" key="1">
    <citation type="submission" date="2024-01" db="EMBL/GenBank/DDBJ databases">
        <title>Sequencing the genomes of a sandfly, Sergentomyia squamirostris, and its two endosymbionts.</title>
        <authorList>
            <person name="Itokawa K."/>
            <person name="Sanjoba C."/>
        </authorList>
    </citation>
    <scope>NUCLEOTIDE SEQUENCE</scope>
    <source>
        <strain evidence="2">WSSQ</strain>
    </source>
</reference>
<organism evidence="2">
    <name type="scientific">Wolbachia endosymbiont of Sergentomyia squamirostris</name>
    <dbReference type="NCBI Taxonomy" id="3113640"/>
    <lineage>
        <taxon>Bacteria</taxon>
        <taxon>Pseudomonadati</taxon>
        <taxon>Pseudomonadota</taxon>
        <taxon>Alphaproteobacteria</taxon>
        <taxon>Rickettsiales</taxon>
        <taxon>Anaplasmataceae</taxon>
        <taxon>Wolbachieae</taxon>
        <taxon>Wolbachia</taxon>
    </lineage>
</organism>